<dbReference type="PANTHER" id="PTHR32329">
    <property type="entry name" value="BIFUNCTIONAL PROTEIN [INCLUDES 2-HYDROXYACYL-COA DEHYDRATASE (N-TER) AND ITS ACTIVATOR DOMAIN (C_TERM)-RELATED"/>
    <property type="match status" value="1"/>
</dbReference>
<reference evidence="6" key="1">
    <citation type="submission" date="2020-07" db="EMBL/GenBank/DDBJ databases">
        <title>Huge and variable diversity of episymbiotic CPR bacteria and DPANN archaea in groundwater ecosystems.</title>
        <authorList>
            <person name="He C.Y."/>
            <person name="Keren R."/>
            <person name="Whittaker M."/>
            <person name="Farag I.F."/>
            <person name="Doudna J."/>
            <person name="Cate J.H.D."/>
            <person name="Banfield J.F."/>
        </authorList>
    </citation>
    <scope>NUCLEOTIDE SEQUENCE</scope>
    <source>
        <strain evidence="6">NC_groundwater_1664_Pr3_B-0.1um_52_9</strain>
    </source>
</reference>
<evidence type="ECO:0000256" key="1">
    <source>
        <dbReference type="ARBA" id="ARBA00001966"/>
    </source>
</evidence>
<proteinExistence type="predicted"/>
<dbReference type="Gene3D" id="3.30.420.40">
    <property type="match status" value="2"/>
</dbReference>
<dbReference type="CDD" id="cd24036">
    <property type="entry name" value="ASKHA_NBD_BcrAD_BadFG_HgdC_HadI"/>
    <property type="match status" value="1"/>
</dbReference>
<dbReference type="InterPro" id="IPR051805">
    <property type="entry name" value="Dehydratase_Activator_Redct"/>
</dbReference>
<dbReference type="SUPFAM" id="SSF53067">
    <property type="entry name" value="Actin-like ATPase domain"/>
    <property type="match status" value="1"/>
</dbReference>
<dbReference type="AlphaFoldDB" id="A0A9D6V863"/>
<name>A0A9D6V863_9BACT</name>
<dbReference type="GO" id="GO:0046872">
    <property type="term" value="F:metal ion binding"/>
    <property type="evidence" value="ECO:0007669"/>
    <property type="project" value="UniProtKB-KW"/>
</dbReference>
<sequence length="279" mass="29656">MTAGVDIGSSTSKAVILVGGKIASYAIGPSSVSPTKTAHLVFQQALSSAGIHREQVTYTVGTGYGRAKVEFADENVSEISCHAKGAHHLLAEVRTIVDVGGQDTKAISINKSGLVMEFAMNDKCAAGTGRFLDFMARSMGLEIKDMVQMHFQDGYPAMISSMCSVFAESEVINLINEEVPLPSIIKGLHKSVANRISTLIRRVGVENEIVMTGGVAKNNGVVETLENILKCRFVTLPGNVDPQIIGALGAAVIGFEKDQSLQSRTENAGNNRGTQQAQF</sequence>
<dbReference type="PANTHER" id="PTHR32329:SF2">
    <property type="entry name" value="BIFUNCTIONAL PROTEIN [INCLUDES 2-HYDROXYACYL-COA DEHYDRATASE (N-TER) AND ITS ACTIVATOR DOMAIN (C_TERM)"/>
    <property type="match status" value="1"/>
</dbReference>
<dbReference type="InterPro" id="IPR002731">
    <property type="entry name" value="ATPase_BadF"/>
</dbReference>
<keyword evidence="4" id="KW-0411">Iron-sulfur</keyword>
<dbReference type="EMBL" id="JACRDE010000618">
    <property type="protein sequence ID" value="MBI5252513.1"/>
    <property type="molecule type" value="Genomic_DNA"/>
</dbReference>
<keyword evidence="2" id="KW-0479">Metal-binding</keyword>
<dbReference type="NCBIfam" id="TIGR00241">
    <property type="entry name" value="CoA_E_activ"/>
    <property type="match status" value="1"/>
</dbReference>
<dbReference type="InterPro" id="IPR043129">
    <property type="entry name" value="ATPase_NBD"/>
</dbReference>
<dbReference type="InterPro" id="IPR008275">
    <property type="entry name" value="CoA_E_activase_dom"/>
</dbReference>
<protein>
    <recommendedName>
        <fullName evidence="5">ATPase BadF/BadG/BcrA/BcrD type domain-containing protein</fullName>
    </recommendedName>
</protein>
<dbReference type="Proteomes" id="UP000807825">
    <property type="component" value="Unassembled WGS sequence"/>
</dbReference>
<keyword evidence="3" id="KW-0408">Iron</keyword>
<evidence type="ECO:0000259" key="5">
    <source>
        <dbReference type="Pfam" id="PF01869"/>
    </source>
</evidence>
<comment type="cofactor">
    <cofactor evidence="1">
        <name>[4Fe-4S] cluster</name>
        <dbReference type="ChEBI" id="CHEBI:49883"/>
    </cofactor>
</comment>
<evidence type="ECO:0000313" key="6">
    <source>
        <dbReference type="EMBL" id="MBI5252513.1"/>
    </source>
</evidence>
<dbReference type="GO" id="GO:0051536">
    <property type="term" value="F:iron-sulfur cluster binding"/>
    <property type="evidence" value="ECO:0007669"/>
    <property type="project" value="UniProtKB-KW"/>
</dbReference>
<evidence type="ECO:0000256" key="2">
    <source>
        <dbReference type="ARBA" id="ARBA00022723"/>
    </source>
</evidence>
<accession>A0A9D6V863</accession>
<evidence type="ECO:0000313" key="7">
    <source>
        <dbReference type="Proteomes" id="UP000807825"/>
    </source>
</evidence>
<evidence type="ECO:0000256" key="4">
    <source>
        <dbReference type="ARBA" id="ARBA00023014"/>
    </source>
</evidence>
<gene>
    <name evidence="6" type="ORF">HY912_23715</name>
</gene>
<dbReference type="Pfam" id="PF01869">
    <property type="entry name" value="BcrAD_BadFG"/>
    <property type="match status" value="1"/>
</dbReference>
<feature type="domain" description="ATPase BadF/BadG/BcrA/BcrD type" evidence="5">
    <location>
        <begin position="4"/>
        <end position="254"/>
    </location>
</feature>
<evidence type="ECO:0000256" key="3">
    <source>
        <dbReference type="ARBA" id="ARBA00023004"/>
    </source>
</evidence>
<comment type="caution">
    <text evidence="6">The sequence shown here is derived from an EMBL/GenBank/DDBJ whole genome shotgun (WGS) entry which is preliminary data.</text>
</comment>
<organism evidence="6 7">
    <name type="scientific">Desulfomonile tiedjei</name>
    <dbReference type="NCBI Taxonomy" id="2358"/>
    <lineage>
        <taxon>Bacteria</taxon>
        <taxon>Pseudomonadati</taxon>
        <taxon>Thermodesulfobacteriota</taxon>
        <taxon>Desulfomonilia</taxon>
        <taxon>Desulfomonilales</taxon>
        <taxon>Desulfomonilaceae</taxon>
        <taxon>Desulfomonile</taxon>
    </lineage>
</organism>